<feature type="domain" description="LIM zinc-binding" evidence="9">
    <location>
        <begin position="7"/>
        <end position="67"/>
    </location>
</feature>
<feature type="region of interest" description="Disordered" evidence="8">
    <location>
        <begin position="72"/>
        <end position="91"/>
    </location>
</feature>
<dbReference type="GO" id="GO:0005634">
    <property type="term" value="C:nucleus"/>
    <property type="evidence" value="ECO:0007669"/>
    <property type="project" value="UniProtKB-SubCell"/>
</dbReference>
<keyword evidence="6" id="KW-0539">Nucleus</keyword>
<evidence type="ECO:0000313" key="10">
    <source>
        <dbReference type="EMBL" id="KAJ1968696.1"/>
    </source>
</evidence>
<dbReference type="GO" id="GO:0030036">
    <property type="term" value="P:actin cytoskeleton organization"/>
    <property type="evidence" value="ECO:0007669"/>
    <property type="project" value="TreeGrafter"/>
</dbReference>
<dbReference type="PROSITE" id="PS50023">
    <property type="entry name" value="LIM_DOMAIN_2"/>
    <property type="match status" value="2"/>
</dbReference>
<dbReference type="AlphaFoldDB" id="A0A9W8E8K3"/>
<feature type="region of interest" description="Disordered" evidence="8">
    <location>
        <begin position="137"/>
        <end position="204"/>
    </location>
</feature>
<dbReference type="Gene3D" id="2.10.110.10">
    <property type="entry name" value="Cysteine Rich Protein"/>
    <property type="match status" value="2"/>
</dbReference>
<comment type="caution">
    <text evidence="10">The sequence shown here is derived from an EMBL/GenBank/DDBJ whole genome shotgun (WGS) entry which is preliminary data.</text>
</comment>
<feature type="region of interest" description="Disordered" evidence="8">
    <location>
        <begin position="98"/>
        <end position="125"/>
    </location>
</feature>
<accession>A0A9W8E8K3</accession>
<dbReference type="Pfam" id="PF00412">
    <property type="entry name" value="LIM"/>
    <property type="match status" value="2"/>
</dbReference>
<feature type="compositionally biased region" description="Low complexity" evidence="8">
    <location>
        <begin position="98"/>
        <end position="109"/>
    </location>
</feature>
<dbReference type="SUPFAM" id="SSF57716">
    <property type="entry name" value="Glucocorticoid receptor-like (DNA-binding domain)"/>
    <property type="match status" value="4"/>
</dbReference>
<feature type="compositionally biased region" description="Polar residues" evidence="8">
    <location>
        <begin position="142"/>
        <end position="154"/>
    </location>
</feature>
<feature type="domain" description="LIM zinc-binding" evidence="9">
    <location>
        <begin position="229"/>
        <end position="289"/>
    </location>
</feature>
<dbReference type="GO" id="GO:0005737">
    <property type="term" value="C:cytoplasm"/>
    <property type="evidence" value="ECO:0007669"/>
    <property type="project" value="TreeGrafter"/>
</dbReference>
<evidence type="ECO:0000256" key="1">
    <source>
        <dbReference type="ARBA" id="ARBA00004123"/>
    </source>
</evidence>
<evidence type="ECO:0000256" key="4">
    <source>
        <dbReference type="ARBA" id="ARBA00022833"/>
    </source>
</evidence>
<dbReference type="PROSITE" id="PS00478">
    <property type="entry name" value="LIM_DOMAIN_1"/>
    <property type="match status" value="2"/>
</dbReference>
<dbReference type="Proteomes" id="UP001150925">
    <property type="component" value="Unassembled WGS sequence"/>
</dbReference>
<evidence type="ECO:0000256" key="6">
    <source>
        <dbReference type="ARBA" id="ARBA00023242"/>
    </source>
</evidence>
<dbReference type="OrthoDB" id="8062037at2759"/>
<feature type="compositionally biased region" description="Polar residues" evidence="8">
    <location>
        <begin position="110"/>
        <end position="125"/>
    </location>
</feature>
<evidence type="ECO:0000256" key="8">
    <source>
        <dbReference type="SAM" id="MobiDB-lite"/>
    </source>
</evidence>
<evidence type="ECO:0000256" key="2">
    <source>
        <dbReference type="ARBA" id="ARBA00022723"/>
    </source>
</evidence>
<proteinExistence type="predicted"/>
<evidence type="ECO:0000313" key="11">
    <source>
        <dbReference type="Proteomes" id="UP001150925"/>
    </source>
</evidence>
<name>A0A9W8E8K3_9FUNG</name>
<feature type="compositionally biased region" description="Polar residues" evidence="8">
    <location>
        <begin position="166"/>
        <end position="181"/>
    </location>
</feature>
<evidence type="ECO:0000256" key="7">
    <source>
        <dbReference type="PROSITE-ProRule" id="PRU00125"/>
    </source>
</evidence>
<keyword evidence="11" id="KW-1185">Reference proteome</keyword>
<gene>
    <name evidence="10" type="ORF">IWQ62_001084</name>
</gene>
<sequence>MRFPGPPKCPRCDRSVYVAEQAVGPGGPWHRSCLTCAQCNTRLDSGRFVDKEGEAYCRICYNKLFGPKGYKLAGGTSPASQETRLASEIRSRSNSRVYASSSFLSRSPSVPTTPTQDRVASSSPNFASWGYHASTEVREQSVKQNEGQSESTAPPASGSFRPVPSPTISKNENALPSTIVTDITPPLPARSPAKPTYSPASPMPSQPAYGWNSHNAYVPRKLHVSIQNDVCAKCKKVVYAAELVNGAGKRYHRACFRCTECNRGLDASILTESDNQPYCKRCYGKLFGPKGYGYAGGAAFLTSEGTAR</sequence>
<dbReference type="FunFam" id="2.10.110.10:FF:000001">
    <property type="entry name" value="Cysteine and glycine-rich protein 1"/>
    <property type="match status" value="2"/>
</dbReference>
<dbReference type="EMBL" id="JANBPY010000147">
    <property type="protein sequence ID" value="KAJ1968696.1"/>
    <property type="molecule type" value="Genomic_DNA"/>
</dbReference>
<dbReference type="CDD" id="cd09326">
    <property type="entry name" value="LIM_CRP_like"/>
    <property type="match status" value="2"/>
</dbReference>
<keyword evidence="2 7" id="KW-0479">Metal-binding</keyword>
<dbReference type="InterPro" id="IPR001781">
    <property type="entry name" value="Znf_LIM"/>
</dbReference>
<comment type="subcellular location">
    <subcellularLocation>
        <location evidence="1">Nucleus</location>
    </subcellularLocation>
</comment>
<protein>
    <recommendedName>
        <fullName evidence="9">LIM zinc-binding domain-containing protein</fullName>
    </recommendedName>
</protein>
<reference evidence="10" key="1">
    <citation type="submission" date="2022-07" db="EMBL/GenBank/DDBJ databases">
        <title>Phylogenomic reconstructions and comparative analyses of Kickxellomycotina fungi.</title>
        <authorList>
            <person name="Reynolds N.K."/>
            <person name="Stajich J.E."/>
            <person name="Barry K."/>
            <person name="Grigoriev I.V."/>
            <person name="Crous P."/>
            <person name="Smith M.E."/>
        </authorList>
    </citation>
    <scope>NUCLEOTIDE SEQUENCE</scope>
    <source>
        <strain evidence="10">RSA 1196</strain>
    </source>
</reference>
<evidence type="ECO:0000256" key="3">
    <source>
        <dbReference type="ARBA" id="ARBA00022737"/>
    </source>
</evidence>
<dbReference type="GO" id="GO:0046872">
    <property type="term" value="F:metal ion binding"/>
    <property type="evidence" value="ECO:0007669"/>
    <property type="project" value="UniProtKB-KW"/>
</dbReference>
<evidence type="ECO:0000259" key="9">
    <source>
        <dbReference type="PROSITE" id="PS50023"/>
    </source>
</evidence>
<keyword evidence="5 7" id="KW-0440">LIM domain</keyword>
<keyword evidence="4 7" id="KW-0862">Zinc</keyword>
<evidence type="ECO:0000256" key="5">
    <source>
        <dbReference type="ARBA" id="ARBA00023038"/>
    </source>
</evidence>
<dbReference type="PANTHER" id="PTHR24215">
    <property type="entry name" value="RHO-GTPASE-ACTIVATING PROTEIN LRG1"/>
    <property type="match status" value="1"/>
</dbReference>
<keyword evidence="3" id="KW-0677">Repeat</keyword>
<dbReference type="PANTHER" id="PTHR24215:SF35">
    <property type="entry name" value="MUSCLE LIM PROTEIN MLP84B"/>
    <property type="match status" value="1"/>
</dbReference>
<dbReference type="SMART" id="SM00132">
    <property type="entry name" value="LIM"/>
    <property type="match status" value="2"/>
</dbReference>
<organism evidence="10 11">
    <name type="scientific">Dispira parvispora</name>
    <dbReference type="NCBI Taxonomy" id="1520584"/>
    <lineage>
        <taxon>Eukaryota</taxon>
        <taxon>Fungi</taxon>
        <taxon>Fungi incertae sedis</taxon>
        <taxon>Zoopagomycota</taxon>
        <taxon>Kickxellomycotina</taxon>
        <taxon>Dimargaritomycetes</taxon>
        <taxon>Dimargaritales</taxon>
        <taxon>Dimargaritaceae</taxon>
        <taxon>Dispira</taxon>
    </lineage>
</organism>